<evidence type="ECO:0000313" key="3">
    <source>
        <dbReference type="Proteomes" id="UP000182229"/>
    </source>
</evidence>
<comment type="caution">
    <text evidence="2">The sequence shown here is derived from an EMBL/GenBank/DDBJ whole genome shotgun (WGS) entry which is preliminary data.</text>
</comment>
<name>A0A1L9BB50_9BACT</name>
<proteinExistence type="predicted"/>
<sequence length="250" mass="27391">MARAVALGVAVLLAALPGQAQEFSDAPTQSPRNGSVELRLGSYRPQIDAEEGVSGSPFSDVFGEEGWLLFELELQRFFYQGIGTAGLSLAAGYAEKYGYALREDGSPSSERQSFHVVPLHLRGVYRFDYPAFQWGIPLIPYVKPGLVFVPWWTNKGGKINDVPATPGGEGTEGTPARKGSGVRFGWEVAVGLSFMLDVLEPRFARDFDSDLGINHSYVFAEYTYSKVNNFGGPGFNLSDSYWMFGLALDY</sequence>
<gene>
    <name evidence="2" type="ORF">BON30_18370</name>
</gene>
<dbReference type="RefSeq" id="WP_071899639.1">
    <property type="nucleotide sequence ID" value="NZ_MPIN01000004.1"/>
</dbReference>
<feature type="signal peptide" evidence="1">
    <location>
        <begin position="1"/>
        <end position="20"/>
    </location>
</feature>
<keyword evidence="3" id="KW-1185">Reference proteome</keyword>
<dbReference type="AlphaFoldDB" id="A0A1L9BB50"/>
<evidence type="ECO:0000313" key="2">
    <source>
        <dbReference type="EMBL" id="OJH39465.1"/>
    </source>
</evidence>
<dbReference type="NCBIfam" id="NF040596">
    <property type="entry name" value="MXAN_2562_fam"/>
    <property type="match status" value="1"/>
</dbReference>
<evidence type="ECO:0008006" key="4">
    <source>
        <dbReference type="Google" id="ProtNLM"/>
    </source>
</evidence>
<dbReference type="Proteomes" id="UP000182229">
    <property type="component" value="Unassembled WGS sequence"/>
</dbReference>
<evidence type="ECO:0000256" key="1">
    <source>
        <dbReference type="SAM" id="SignalP"/>
    </source>
</evidence>
<dbReference type="STRING" id="83449.BON30_18370"/>
<accession>A0A1L9BB50</accession>
<reference evidence="3" key="1">
    <citation type="submission" date="2016-11" db="EMBL/GenBank/DDBJ databases">
        <authorList>
            <person name="Shukria A."/>
            <person name="Stevens D.C."/>
        </authorList>
    </citation>
    <scope>NUCLEOTIDE SEQUENCE [LARGE SCALE GENOMIC DNA]</scope>
    <source>
        <strain evidence="3">Cbfe23</strain>
    </source>
</reference>
<feature type="chain" id="PRO_5012408668" description="Outer membrane protein beta-barrel domain-containing protein" evidence="1">
    <location>
        <begin position="21"/>
        <end position="250"/>
    </location>
</feature>
<dbReference type="OrthoDB" id="5381597at2"/>
<keyword evidence="1" id="KW-0732">Signal</keyword>
<reference evidence="2 3" key="2">
    <citation type="submission" date="2016-12" db="EMBL/GenBank/DDBJ databases">
        <title>Draft Genome Sequence of Cystobacter ferrugineus Strain Cbfe23.</title>
        <authorList>
            <person name="Akbar S."/>
            <person name="Dowd S.E."/>
            <person name="Stevens D.C."/>
        </authorList>
    </citation>
    <scope>NUCLEOTIDE SEQUENCE [LARGE SCALE GENOMIC DNA]</scope>
    <source>
        <strain evidence="2 3">Cbfe23</strain>
    </source>
</reference>
<organism evidence="2 3">
    <name type="scientific">Cystobacter ferrugineus</name>
    <dbReference type="NCBI Taxonomy" id="83449"/>
    <lineage>
        <taxon>Bacteria</taxon>
        <taxon>Pseudomonadati</taxon>
        <taxon>Myxococcota</taxon>
        <taxon>Myxococcia</taxon>
        <taxon>Myxococcales</taxon>
        <taxon>Cystobacterineae</taxon>
        <taxon>Archangiaceae</taxon>
        <taxon>Cystobacter</taxon>
    </lineage>
</organism>
<dbReference type="EMBL" id="MPIN01000004">
    <property type="protein sequence ID" value="OJH39465.1"/>
    <property type="molecule type" value="Genomic_DNA"/>
</dbReference>
<protein>
    <recommendedName>
        <fullName evidence="4">Outer membrane protein beta-barrel domain-containing protein</fullName>
    </recommendedName>
</protein>